<organism evidence="2">
    <name type="scientific">Arundo donax</name>
    <name type="common">Giant reed</name>
    <name type="synonym">Donax arundinaceus</name>
    <dbReference type="NCBI Taxonomy" id="35708"/>
    <lineage>
        <taxon>Eukaryota</taxon>
        <taxon>Viridiplantae</taxon>
        <taxon>Streptophyta</taxon>
        <taxon>Embryophyta</taxon>
        <taxon>Tracheophyta</taxon>
        <taxon>Spermatophyta</taxon>
        <taxon>Magnoliopsida</taxon>
        <taxon>Liliopsida</taxon>
        <taxon>Poales</taxon>
        <taxon>Poaceae</taxon>
        <taxon>PACMAD clade</taxon>
        <taxon>Arundinoideae</taxon>
        <taxon>Arundineae</taxon>
        <taxon>Arundo</taxon>
    </lineage>
</organism>
<feature type="compositionally biased region" description="Basic and acidic residues" evidence="1">
    <location>
        <begin position="16"/>
        <end position="33"/>
    </location>
</feature>
<reference evidence="2" key="1">
    <citation type="submission" date="2014-09" db="EMBL/GenBank/DDBJ databases">
        <authorList>
            <person name="Magalhaes I.L.F."/>
            <person name="Oliveira U."/>
            <person name="Santos F.R."/>
            <person name="Vidigal T.H.D.A."/>
            <person name="Brescovit A.D."/>
            <person name="Santos A.J."/>
        </authorList>
    </citation>
    <scope>NUCLEOTIDE SEQUENCE</scope>
    <source>
        <tissue evidence="2">Shoot tissue taken approximately 20 cm above the soil surface</tissue>
    </source>
</reference>
<evidence type="ECO:0000256" key="1">
    <source>
        <dbReference type="SAM" id="MobiDB-lite"/>
    </source>
</evidence>
<evidence type="ECO:0000313" key="2">
    <source>
        <dbReference type="EMBL" id="JAD31371.1"/>
    </source>
</evidence>
<sequence length="183" mass="20587">MKMTSSERLRRRKKKTPETRIVEEAFRNDGCGQEKKEMKEVINIMGKGVYNIELDRDNPRGQISSSCSKDLGHRPHKSSKSSDDRSKLPRDPNTLYYEIHRKGAGHMTKQCHDIIKIKQSKEIEPQRVMHAQHTMSYAAPQQSHYPTSSIQSGTLAACISVHAADRPDDPTSRSNATTAAAAE</sequence>
<feature type="compositionally biased region" description="Basic and acidic residues" evidence="1">
    <location>
        <begin position="80"/>
        <end position="90"/>
    </location>
</feature>
<protein>
    <submittedName>
        <fullName evidence="2">Uncharacterized protein</fullName>
    </submittedName>
</protein>
<dbReference type="EMBL" id="GBRH01266524">
    <property type="protein sequence ID" value="JAD31371.1"/>
    <property type="molecule type" value="Transcribed_RNA"/>
</dbReference>
<accession>A0A0A8YXR3</accession>
<reference evidence="2" key="2">
    <citation type="journal article" date="2015" name="Data Brief">
        <title>Shoot transcriptome of the giant reed, Arundo donax.</title>
        <authorList>
            <person name="Barrero R.A."/>
            <person name="Guerrero F.D."/>
            <person name="Moolhuijzen P."/>
            <person name="Goolsby J.A."/>
            <person name="Tidwell J."/>
            <person name="Bellgard S.E."/>
            <person name="Bellgard M.I."/>
        </authorList>
    </citation>
    <scope>NUCLEOTIDE SEQUENCE</scope>
    <source>
        <tissue evidence="2">Shoot tissue taken approximately 20 cm above the soil surface</tissue>
    </source>
</reference>
<feature type="region of interest" description="Disordered" evidence="1">
    <location>
        <begin position="55"/>
        <end position="91"/>
    </location>
</feature>
<feature type="region of interest" description="Disordered" evidence="1">
    <location>
        <begin position="162"/>
        <end position="183"/>
    </location>
</feature>
<name>A0A0A8YXR3_ARUDO</name>
<proteinExistence type="predicted"/>
<dbReference type="AlphaFoldDB" id="A0A0A8YXR3"/>
<feature type="region of interest" description="Disordered" evidence="1">
    <location>
        <begin position="1"/>
        <end position="33"/>
    </location>
</feature>